<evidence type="ECO:0000313" key="2">
    <source>
        <dbReference type="Proteomes" id="UP000299084"/>
    </source>
</evidence>
<comment type="caution">
    <text evidence="1">The sequence shown here is derived from an EMBL/GenBank/DDBJ whole genome shotgun (WGS) entry which is preliminary data.</text>
</comment>
<gene>
    <name evidence="1" type="ORF">Cadr_000012446</name>
</gene>
<organism evidence="1 2">
    <name type="scientific">Camelus dromedarius</name>
    <name type="common">Dromedary</name>
    <name type="synonym">Arabian camel</name>
    <dbReference type="NCBI Taxonomy" id="9838"/>
    <lineage>
        <taxon>Eukaryota</taxon>
        <taxon>Metazoa</taxon>
        <taxon>Chordata</taxon>
        <taxon>Craniata</taxon>
        <taxon>Vertebrata</taxon>
        <taxon>Euteleostomi</taxon>
        <taxon>Mammalia</taxon>
        <taxon>Eutheria</taxon>
        <taxon>Laurasiatheria</taxon>
        <taxon>Artiodactyla</taxon>
        <taxon>Tylopoda</taxon>
        <taxon>Camelidae</taxon>
        <taxon>Camelus</taxon>
    </lineage>
</organism>
<accession>A0A5N4D8Z6</accession>
<dbReference type="GO" id="GO:0016740">
    <property type="term" value="F:transferase activity"/>
    <property type="evidence" value="ECO:0007669"/>
    <property type="project" value="UniProtKB-KW"/>
</dbReference>
<dbReference type="EMBL" id="JWIN03000014">
    <property type="protein sequence ID" value="KAB1267598.1"/>
    <property type="molecule type" value="Genomic_DNA"/>
</dbReference>
<sequence>MFVWSYWMTIFTSPASPSKEFYLSNSEKERYEKEFSQERQQEILRRAARDLPIYTTSASRNVFLRWIITVLDINPFSVNRSVRPHFRTDLMEVVSLLDALKIGEKSLVMKRNIGYFQYFQVRVMAAVSRLAWWGRIQNNLLFQTKVNMPEGSVCIGSNQPFPTKPLSESKNRLLDSESQWIENGPEAGAVGSGLAGTWLTTEETHLSPQPTRVL</sequence>
<name>A0A5N4D8Z6_CAMDR</name>
<protein>
    <submittedName>
        <fullName evidence="1">Palmitoyltransferase ZDHHC20</fullName>
    </submittedName>
</protein>
<dbReference type="Proteomes" id="UP000299084">
    <property type="component" value="Unassembled WGS sequence"/>
</dbReference>
<keyword evidence="1" id="KW-0808">Transferase</keyword>
<proteinExistence type="predicted"/>
<evidence type="ECO:0000313" key="1">
    <source>
        <dbReference type="EMBL" id="KAB1267598.1"/>
    </source>
</evidence>
<reference evidence="1 2" key="1">
    <citation type="journal article" date="2019" name="Mol. Ecol. Resour.">
        <title>Improving Illumina assemblies with Hi-C and long reads: an example with the North African dromedary.</title>
        <authorList>
            <person name="Elbers J.P."/>
            <person name="Rogers M.F."/>
            <person name="Perelman P.L."/>
            <person name="Proskuryakova A.A."/>
            <person name="Serdyukova N.A."/>
            <person name="Johnson W.E."/>
            <person name="Horin P."/>
            <person name="Corander J."/>
            <person name="Murphy D."/>
            <person name="Burger P.A."/>
        </authorList>
    </citation>
    <scope>NUCLEOTIDE SEQUENCE [LARGE SCALE GENOMIC DNA]</scope>
    <source>
        <strain evidence="1">Drom800</strain>
        <tissue evidence="1">Blood</tissue>
    </source>
</reference>
<dbReference type="AlphaFoldDB" id="A0A5N4D8Z6"/>
<keyword evidence="2" id="KW-1185">Reference proteome</keyword>